<accession>A0A9N9P281</accession>
<dbReference type="EMBL" id="CAJVQA010025241">
    <property type="protein sequence ID" value="CAG8785324.1"/>
    <property type="molecule type" value="Genomic_DNA"/>
</dbReference>
<name>A0A9N9P281_9GLOM</name>
<gene>
    <name evidence="1" type="ORF">CPELLU_LOCUS16646</name>
</gene>
<keyword evidence="2" id="KW-1185">Reference proteome</keyword>
<dbReference type="Proteomes" id="UP000789759">
    <property type="component" value="Unassembled WGS sequence"/>
</dbReference>
<comment type="caution">
    <text evidence="1">The sequence shown here is derived from an EMBL/GenBank/DDBJ whole genome shotgun (WGS) entry which is preliminary data.</text>
</comment>
<reference evidence="1" key="1">
    <citation type="submission" date="2021-06" db="EMBL/GenBank/DDBJ databases">
        <authorList>
            <person name="Kallberg Y."/>
            <person name="Tangrot J."/>
            <person name="Rosling A."/>
        </authorList>
    </citation>
    <scope>NUCLEOTIDE SEQUENCE</scope>
    <source>
        <strain evidence="1">FL966</strain>
    </source>
</reference>
<sequence length="220" mass="25701">AKVHVECFKDSSNHTHTLEEIEKIKYSQKALKDYCPSAILNVVKEYAKENLNLDESVKRLSEKPNFSGKKVLHMHEVNFSNEQYERHSINPPMYNGYEEFGTNILENLLELDKANQRLMKLDILYTSKSEYIVNFYKAFFIKSCILYCMEHTDAGSLESYTEIKFFVGLDSEILDELHKFPFSIQQLLADEACAMKKRIENGKAAPRLTSLDCYCWFCFR</sequence>
<evidence type="ECO:0000313" key="1">
    <source>
        <dbReference type="EMBL" id="CAG8785324.1"/>
    </source>
</evidence>
<dbReference type="OrthoDB" id="10252354at2759"/>
<evidence type="ECO:0000313" key="2">
    <source>
        <dbReference type="Proteomes" id="UP000789759"/>
    </source>
</evidence>
<dbReference type="Gene3D" id="3.30.200.20">
    <property type="entry name" value="Phosphorylase Kinase, domain 1"/>
    <property type="match status" value="1"/>
</dbReference>
<feature type="non-terminal residue" evidence="1">
    <location>
        <position position="220"/>
    </location>
</feature>
<protein>
    <submittedName>
        <fullName evidence="1">9185_t:CDS:1</fullName>
    </submittedName>
</protein>
<proteinExistence type="predicted"/>
<organism evidence="1 2">
    <name type="scientific">Cetraspora pellucida</name>
    <dbReference type="NCBI Taxonomy" id="1433469"/>
    <lineage>
        <taxon>Eukaryota</taxon>
        <taxon>Fungi</taxon>
        <taxon>Fungi incertae sedis</taxon>
        <taxon>Mucoromycota</taxon>
        <taxon>Glomeromycotina</taxon>
        <taxon>Glomeromycetes</taxon>
        <taxon>Diversisporales</taxon>
        <taxon>Gigasporaceae</taxon>
        <taxon>Cetraspora</taxon>
    </lineage>
</organism>
<dbReference type="AlphaFoldDB" id="A0A9N9P281"/>
<feature type="non-terminal residue" evidence="1">
    <location>
        <position position="1"/>
    </location>
</feature>